<dbReference type="InterPro" id="IPR014001">
    <property type="entry name" value="Helicase_ATP-bd"/>
</dbReference>
<gene>
    <name evidence="6" type="ORF">G2W53_029769</name>
</gene>
<dbReference type="SUPFAM" id="SSF52540">
    <property type="entry name" value="P-loop containing nucleoside triphosphate hydrolases"/>
    <property type="match status" value="1"/>
</dbReference>
<dbReference type="AlphaFoldDB" id="A0A834T5E4"/>
<evidence type="ECO:0000313" key="7">
    <source>
        <dbReference type="Proteomes" id="UP000634136"/>
    </source>
</evidence>
<accession>A0A834T5E4</accession>
<dbReference type="PANTHER" id="PTHR47959:SF14">
    <property type="entry name" value="DEAD-BOX ATP-DEPENDENT RNA HELICASE 28"/>
    <property type="match status" value="1"/>
</dbReference>
<dbReference type="GO" id="GO:0003724">
    <property type="term" value="F:RNA helicase activity"/>
    <property type="evidence" value="ECO:0007669"/>
    <property type="project" value="TreeGrafter"/>
</dbReference>
<evidence type="ECO:0000256" key="3">
    <source>
        <dbReference type="ARBA" id="ARBA00022806"/>
    </source>
</evidence>
<proteinExistence type="predicted"/>
<dbReference type="InterPro" id="IPR050079">
    <property type="entry name" value="DEAD_box_RNA_helicase"/>
</dbReference>
<dbReference type="Proteomes" id="UP000634136">
    <property type="component" value="Unassembled WGS sequence"/>
</dbReference>
<protein>
    <submittedName>
        <fullName evidence="6">DEAD-box ATP-dependent RNA helicase 28</fullName>
    </submittedName>
</protein>
<sequence>MSVDLDDLAVLILDEADRLLELGFNAEIQELVRLCPKKRQTMLFSATMTEEVDELIKLSLTKPLRLSADPSAKRPSTLTEE</sequence>
<dbReference type="InterPro" id="IPR027417">
    <property type="entry name" value="P-loop_NTPase"/>
</dbReference>
<evidence type="ECO:0000256" key="1">
    <source>
        <dbReference type="ARBA" id="ARBA00022741"/>
    </source>
</evidence>
<evidence type="ECO:0000256" key="2">
    <source>
        <dbReference type="ARBA" id="ARBA00022801"/>
    </source>
</evidence>
<dbReference type="OrthoDB" id="10259843at2759"/>
<keyword evidence="7" id="KW-1185">Reference proteome</keyword>
<evidence type="ECO:0000313" key="6">
    <source>
        <dbReference type="EMBL" id="KAF7815800.1"/>
    </source>
</evidence>
<evidence type="ECO:0000256" key="4">
    <source>
        <dbReference type="ARBA" id="ARBA00022840"/>
    </source>
</evidence>
<dbReference type="GO" id="GO:0005524">
    <property type="term" value="F:ATP binding"/>
    <property type="evidence" value="ECO:0007669"/>
    <property type="project" value="UniProtKB-KW"/>
</dbReference>
<reference evidence="6" key="1">
    <citation type="submission" date="2020-09" db="EMBL/GenBank/DDBJ databases">
        <title>Genome-Enabled Discovery of Anthraquinone Biosynthesis in Senna tora.</title>
        <authorList>
            <person name="Kang S.-H."/>
            <person name="Pandey R.P."/>
            <person name="Lee C.-M."/>
            <person name="Sim J.-S."/>
            <person name="Jeong J.-T."/>
            <person name="Choi B.-S."/>
            <person name="Jung M."/>
            <person name="Ginzburg D."/>
            <person name="Zhao K."/>
            <person name="Won S.Y."/>
            <person name="Oh T.-J."/>
            <person name="Yu Y."/>
            <person name="Kim N.-H."/>
            <person name="Lee O.R."/>
            <person name="Lee T.-H."/>
            <person name="Bashyal P."/>
            <person name="Kim T.-S."/>
            <person name="Lee W.-H."/>
            <person name="Kawkins C."/>
            <person name="Kim C.-K."/>
            <person name="Kim J.S."/>
            <person name="Ahn B.O."/>
            <person name="Rhee S.Y."/>
            <person name="Sohng J.K."/>
        </authorList>
    </citation>
    <scope>NUCLEOTIDE SEQUENCE</scope>
    <source>
        <tissue evidence="6">Leaf</tissue>
    </source>
</reference>
<dbReference type="Gene3D" id="3.40.50.300">
    <property type="entry name" value="P-loop containing nucleotide triphosphate hydrolases"/>
    <property type="match status" value="1"/>
</dbReference>
<keyword evidence="2" id="KW-0378">Hydrolase</keyword>
<dbReference type="InterPro" id="IPR000629">
    <property type="entry name" value="RNA-helicase_DEAD-box_CS"/>
</dbReference>
<dbReference type="PANTHER" id="PTHR47959">
    <property type="entry name" value="ATP-DEPENDENT RNA HELICASE RHLE-RELATED"/>
    <property type="match status" value="1"/>
</dbReference>
<keyword evidence="4" id="KW-0067">ATP-binding</keyword>
<dbReference type="GO" id="GO:0016787">
    <property type="term" value="F:hydrolase activity"/>
    <property type="evidence" value="ECO:0007669"/>
    <property type="project" value="UniProtKB-KW"/>
</dbReference>
<dbReference type="Pfam" id="PF00270">
    <property type="entry name" value="DEAD"/>
    <property type="match status" value="1"/>
</dbReference>
<evidence type="ECO:0000259" key="5">
    <source>
        <dbReference type="PROSITE" id="PS51192"/>
    </source>
</evidence>
<keyword evidence="1" id="KW-0547">Nucleotide-binding</keyword>
<comment type="caution">
    <text evidence="6">The sequence shown here is derived from an EMBL/GenBank/DDBJ whole genome shotgun (WGS) entry which is preliminary data.</text>
</comment>
<dbReference type="PROSITE" id="PS00039">
    <property type="entry name" value="DEAD_ATP_HELICASE"/>
    <property type="match status" value="1"/>
</dbReference>
<organism evidence="6 7">
    <name type="scientific">Senna tora</name>
    <dbReference type="NCBI Taxonomy" id="362788"/>
    <lineage>
        <taxon>Eukaryota</taxon>
        <taxon>Viridiplantae</taxon>
        <taxon>Streptophyta</taxon>
        <taxon>Embryophyta</taxon>
        <taxon>Tracheophyta</taxon>
        <taxon>Spermatophyta</taxon>
        <taxon>Magnoliopsida</taxon>
        <taxon>eudicotyledons</taxon>
        <taxon>Gunneridae</taxon>
        <taxon>Pentapetalae</taxon>
        <taxon>rosids</taxon>
        <taxon>fabids</taxon>
        <taxon>Fabales</taxon>
        <taxon>Fabaceae</taxon>
        <taxon>Caesalpinioideae</taxon>
        <taxon>Cassia clade</taxon>
        <taxon>Senna</taxon>
    </lineage>
</organism>
<dbReference type="GO" id="GO:0003676">
    <property type="term" value="F:nucleic acid binding"/>
    <property type="evidence" value="ECO:0007669"/>
    <property type="project" value="InterPro"/>
</dbReference>
<dbReference type="PROSITE" id="PS51192">
    <property type="entry name" value="HELICASE_ATP_BIND_1"/>
    <property type="match status" value="1"/>
</dbReference>
<keyword evidence="3 6" id="KW-0347">Helicase</keyword>
<dbReference type="EMBL" id="JAAIUW010000009">
    <property type="protein sequence ID" value="KAF7815800.1"/>
    <property type="molecule type" value="Genomic_DNA"/>
</dbReference>
<name>A0A834T5E4_9FABA</name>
<dbReference type="GO" id="GO:0005829">
    <property type="term" value="C:cytosol"/>
    <property type="evidence" value="ECO:0007669"/>
    <property type="project" value="TreeGrafter"/>
</dbReference>
<feature type="domain" description="Helicase ATP-binding" evidence="5">
    <location>
        <begin position="1"/>
        <end position="66"/>
    </location>
</feature>
<dbReference type="InterPro" id="IPR011545">
    <property type="entry name" value="DEAD/DEAH_box_helicase_dom"/>
</dbReference>